<evidence type="ECO:0000259" key="3">
    <source>
        <dbReference type="PROSITE" id="PS50052"/>
    </source>
</evidence>
<feature type="compositionally biased region" description="Polar residues" evidence="2">
    <location>
        <begin position="313"/>
        <end position="324"/>
    </location>
</feature>
<feature type="region of interest" description="Disordered" evidence="2">
    <location>
        <begin position="407"/>
        <end position="435"/>
    </location>
</feature>
<dbReference type="SMART" id="SM00072">
    <property type="entry name" value="GuKc"/>
    <property type="match status" value="1"/>
</dbReference>
<feature type="compositionally biased region" description="Polar residues" evidence="2">
    <location>
        <begin position="450"/>
        <end position="466"/>
    </location>
</feature>
<dbReference type="InterPro" id="IPR008144">
    <property type="entry name" value="Guanylate_kin-like_dom"/>
</dbReference>
<reference evidence="4" key="1">
    <citation type="journal article" name="BMC Genomics">
        <title>Long-read sequencing and de novo genome assembly of marine medaka (Oryzias melastigma).</title>
        <authorList>
            <person name="Liang P."/>
            <person name="Saqib H.S.A."/>
            <person name="Ni X."/>
            <person name="Shen Y."/>
        </authorList>
    </citation>
    <scope>NUCLEOTIDE SEQUENCE</scope>
    <source>
        <strain evidence="4">Bigg-433</strain>
    </source>
</reference>
<accession>A0A834FGW1</accession>
<dbReference type="PANTHER" id="PTHR23117">
    <property type="entry name" value="GUANYLATE KINASE-RELATED"/>
    <property type="match status" value="1"/>
</dbReference>
<dbReference type="FunFam" id="3.40.50.300:FF:000828">
    <property type="entry name" value="leucine-rich repeat and guanylate kinase domain-containing protein-like"/>
    <property type="match status" value="1"/>
</dbReference>
<keyword evidence="4" id="KW-0418">Kinase</keyword>
<dbReference type="GO" id="GO:0004385">
    <property type="term" value="F:GMP kinase activity"/>
    <property type="evidence" value="ECO:0007669"/>
    <property type="project" value="TreeGrafter"/>
</dbReference>
<dbReference type="Gene3D" id="3.80.10.10">
    <property type="entry name" value="Ribonuclease Inhibitor"/>
    <property type="match status" value="1"/>
</dbReference>
<feature type="region of interest" description="Disordered" evidence="2">
    <location>
        <begin position="306"/>
        <end position="348"/>
    </location>
</feature>
<evidence type="ECO:0000256" key="1">
    <source>
        <dbReference type="ARBA" id="ARBA00022679"/>
    </source>
</evidence>
<dbReference type="EMBL" id="WKFB01000149">
    <property type="protein sequence ID" value="KAF6733894.1"/>
    <property type="molecule type" value="Genomic_DNA"/>
</dbReference>
<dbReference type="PANTHER" id="PTHR23117:SF18">
    <property type="entry name" value="LEUCINE-RICH REPEAT AND GUANYLATE KINASE DOMAIN-CONTAINING PROTEIN"/>
    <property type="match status" value="1"/>
</dbReference>
<dbReference type="SUPFAM" id="SSF52540">
    <property type="entry name" value="P-loop containing nucleoside triphosphate hydrolases"/>
    <property type="match status" value="1"/>
</dbReference>
<dbReference type="PROSITE" id="PS50052">
    <property type="entry name" value="GUANYLATE_KINASE_2"/>
    <property type="match status" value="1"/>
</dbReference>
<evidence type="ECO:0000256" key="2">
    <source>
        <dbReference type="SAM" id="MobiDB-lite"/>
    </source>
</evidence>
<dbReference type="SUPFAM" id="SSF52058">
    <property type="entry name" value="L domain-like"/>
    <property type="match status" value="1"/>
</dbReference>
<gene>
    <name evidence="4" type="ORF">FQA47_020032</name>
</gene>
<feature type="compositionally biased region" description="Basic and acidic residues" evidence="2">
    <location>
        <begin position="407"/>
        <end position="426"/>
    </location>
</feature>
<keyword evidence="1" id="KW-0808">Transferase</keyword>
<dbReference type="Pfam" id="PF00625">
    <property type="entry name" value="Guanylate_kin"/>
    <property type="match status" value="1"/>
</dbReference>
<organism evidence="4 5">
    <name type="scientific">Oryzias melastigma</name>
    <name type="common">Marine medaka</name>
    <dbReference type="NCBI Taxonomy" id="30732"/>
    <lineage>
        <taxon>Eukaryota</taxon>
        <taxon>Metazoa</taxon>
        <taxon>Chordata</taxon>
        <taxon>Craniata</taxon>
        <taxon>Vertebrata</taxon>
        <taxon>Euteleostomi</taxon>
        <taxon>Actinopterygii</taxon>
        <taxon>Neopterygii</taxon>
        <taxon>Teleostei</taxon>
        <taxon>Neoteleostei</taxon>
        <taxon>Acanthomorphata</taxon>
        <taxon>Ovalentaria</taxon>
        <taxon>Atherinomorphae</taxon>
        <taxon>Beloniformes</taxon>
        <taxon>Adrianichthyidae</taxon>
        <taxon>Oryziinae</taxon>
        <taxon>Oryzias</taxon>
    </lineage>
</organism>
<dbReference type="Gene3D" id="3.40.50.300">
    <property type="entry name" value="P-loop containing nucleotide triphosphate hydrolases"/>
    <property type="match status" value="1"/>
</dbReference>
<dbReference type="AlphaFoldDB" id="A0A834FGW1"/>
<dbReference type="InterPro" id="IPR032675">
    <property type="entry name" value="LRR_dom_sf"/>
</dbReference>
<dbReference type="Proteomes" id="UP000646548">
    <property type="component" value="Unassembled WGS sequence"/>
</dbReference>
<proteinExistence type="predicted"/>
<dbReference type="InterPro" id="IPR027417">
    <property type="entry name" value="P-loop_NTPase"/>
</dbReference>
<comment type="caution">
    <text evidence="4">The sequence shown here is derived from an EMBL/GenBank/DDBJ whole genome shotgun (WGS) entry which is preliminary data.</text>
</comment>
<name>A0A834FGW1_ORYME</name>
<protein>
    <submittedName>
        <fullName evidence="4">Leucine-rich repeat and guanylate kinase domain-containing protein</fullName>
    </submittedName>
</protein>
<dbReference type="InterPro" id="IPR008145">
    <property type="entry name" value="GK/Ca_channel_bsu"/>
</dbReference>
<dbReference type="CDD" id="cd00071">
    <property type="entry name" value="GMPK"/>
    <property type="match status" value="1"/>
</dbReference>
<feature type="domain" description="Guanylate kinase-like" evidence="3">
    <location>
        <begin position="114"/>
        <end position="297"/>
    </location>
</feature>
<feature type="region of interest" description="Disordered" evidence="2">
    <location>
        <begin position="450"/>
        <end position="525"/>
    </location>
</feature>
<evidence type="ECO:0000313" key="5">
    <source>
        <dbReference type="Proteomes" id="UP000646548"/>
    </source>
</evidence>
<sequence length="525" mass="58422">MNLEKNQISEIHECKHIHNLQLLRDLNLLDNPLQEQPNYRLAVIFLLQQLTMLDQEVVTAEEKVTSVNKYDPPMNVVAARDHMTNLVYQLMQPQVLFDSVCTCAVQLTSVDSPYPLLVLTGPQGCGKRELVHRLCQEFCDYFCYGLSHTTREPYSGEENGIDYHFINEEDFQTMIRMGTFIQTMQYRGHRFGLSRDTIEGAAREGLACCVHMELEGVLSLKKSCFKPRFVLIIPSQEENYRSHLKSRGLYTPAQIDAAVSRVELYIRTKEQHPGFFDNVVPCDDWEEAYQSLRQIVMEDLLLEEEEEERQRSSKVGTSTGQNSAEKQRPQQPEPASEPLASVSASSLDPSRTKVDNILAKIASPKSPAEAASIRRREQLLREALLGRSSGVYSQLFKRSTPLLSLHKENPDARFDEDSSSSDETRRSSALSVPSSAGALMELLDVSVPGQTQETLNDGSGQTSFASHSGVDHPTAAVSPSSERRPTSNMKSILPPIPNGRKSPAAASPGFSPNISPNPGVTKGGK</sequence>
<evidence type="ECO:0000313" key="4">
    <source>
        <dbReference type="EMBL" id="KAF6733894.1"/>
    </source>
</evidence>
<dbReference type="GO" id="GO:0005829">
    <property type="term" value="C:cytosol"/>
    <property type="evidence" value="ECO:0007669"/>
    <property type="project" value="TreeGrafter"/>
</dbReference>